<name>A0A6C0CH67_9ZZZZ</name>
<accession>A0A6C0CH67</accession>
<evidence type="ECO:0000313" key="1">
    <source>
        <dbReference type="EMBL" id="QHT03928.1"/>
    </source>
</evidence>
<organism evidence="1">
    <name type="scientific">viral metagenome</name>
    <dbReference type="NCBI Taxonomy" id="1070528"/>
    <lineage>
        <taxon>unclassified sequences</taxon>
        <taxon>metagenomes</taxon>
        <taxon>organismal metagenomes</taxon>
    </lineage>
</organism>
<protein>
    <submittedName>
        <fullName evidence="1">Uncharacterized protein</fullName>
    </submittedName>
</protein>
<dbReference type="AlphaFoldDB" id="A0A6C0CH67"/>
<sequence>MSFVGKQKRAEDLYGNLNNWFKGIDLHEGMEI</sequence>
<proteinExistence type="predicted"/>
<dbReference type="EMBL" id="MN739420">
    <property type="protein sequence ID" value="QHT03928.1"/>
    <property type="molecule type" value="Genomic_DNA"/>
</dbReference>
<reference evidence="1" key="1">
    <citation type="journal article" date="2020" name="Nature">
        <title>Giant virus diversity and host interactions through global metagenomics.</title>
        <authorList>
            <person name="Schulz F."/>
            <person name="Roux S."/>
            <person name="Paez-Espino D."/>
            <person name="Jungbluth S."/>
            <person name="Walsh D.A."/>
            <person name="Denef V.J."/>
            <person name="McMahon K.D."/>
            <person name="Konstantinidis K.T."/>
            <person name="Eloe-Fadrosh E.A."/>
            <person name="Kyrpides N.C."/>
            <person name="Woyke T."/>
        </authorList>
    </citation>
    <scope>NUCLEOTIDE SEQUENCE</scope>
    <source>
        <strain evidence="1">GVMAG-M-3300021137-6</strain>
    </source>
</reference>